<evidence type="ECO:0008006" key="2">
    <source>
        <dbReference type="Google" id="ProtNLM"/>
    </source>
</evidence>
<evidence type="ECO:0000313" key="1">
    <source>
        <dbReference type="EMBL" id="EQD72345.1"/>
    </source>
</evidence>
<name>T1CSN5_9ZZZZ</name>
<proteinExistence type="predicted"/>
<protein>
    <recommendedName>
        <fullName evidence="2">ISKra4 family transposase</fullName>
    </recommendedName>
</protein>
<comment type="caution">
    <text evidence="1">The sequence shown here is derived from an EMBL/GenBank/DDBJ whole genome shotgun (WGS) entry which is preliminary data.</text>
</comment>
<feature type="non-terminal residue" evidence="1">
    <location>
        <position position="1"/>
    </location>
</feature>
<dbReference type="EMBL" id="AUZX01004011">
    <property type="protein sequence ID" value="EQD72345.1"/>
    <property type="molecule type" value="Genomic_DNA"/>
</dbReference>
<reference evidence="1" key="1">
    <citation type="submission" date="2013-08" db="EMBL/GenBank/DDBJ databases">
        <authorList>
            <person name="Mendez C."/>
            <person name="Richter M."/>
            <person name="Ferrer M."/>
            <person name="Sanchez J."/>
        </authorList>
    </citation>
    <scope>NUCLEOTIDE SEQUENCE</scope>
</reference>
<organism evidence="1">
    <name type="scientific">mine drainage metagenome</name>
    <dbReference type="NCBI Taxonomy" id="410659"/>
    <lineage>
        <taxon>unclassified sequences</taxon>
        <taxon>metagenomes</taxon>
        <taxon>ecological metagenomes</taxon>
    </lineage>
</organism>
<reference evidence="1" key="2">
    <citation type="journal article" date="2014" name="ISME J.">
        <title>Microbial stratification in low pH oxic and suboxic macroscopic growths along an acid mine drainage.</title>
        <authorList>
            <person name="Mendez-Garcia C."/>
            <person name="Mesa V."/>
            <person name="Sprenger R.R."/>
            <person name="Richter M."/>
            <person name="Diez M.S."/>
            <person name="Solano J."/>
            <person name="Bargiela R."/>
            <person name="Golyshina O.V."/>
            <person name="Manteca A."/>
            <person name="Ramos J.L."/>
            <person name="Gallego J.R."/>
            <person name="Llorente I."/>
            <person name="Martins Dos Santos V.A."/>
            <person name="Jensen O.N."/>
            <person name="Pelaez A.I."/>
            <person name="Sanchez J."/>
            <person name="Ferrer M."/>
        </authorList>
    </citation>
    <scope>NUCLEOTIDE SEQUENCE</scope>
</reference>
<dbReference type="AlphaFoldDB" id="T1CSN5"/>
<sequence>GQQAGLGHPALRRIVFISDGASWIWKRVPSLDQQGVERIDILDYYHVTEHVWRVADAFYGPQSLAAHAWVRPVLEGLLDRGPESLMAALNELRSHTKAQKAELRKAKDYFGEHLERMRYPQYTAMGLPIASGIVEAACRSVVCQRTKGAGMRWTRMGAQAVLNLRCLRLSPHERWRTFFDRLPLRRAPHVALVRRQYPDAA</sequence>
<accession>T1CSN5</accession>
<gene>
    <name evidence="1" type="ORF">B1A_05493</name>
</gene>